<dbReference type="Pfam" id="PF07690">
    <property type="entry name" value="MFS_1"/>
    <property type="match status" value="1"/>
</dbReference>
<dbReference type="GO" id="GO:0005886">
    <property type="term" value="C:plasma membrane"/>
    <property type="evidence" value="ECO:0007669"/>
    <property type="project" value="UniProtKB-SubCell"/>
</dbReference>
<evidence type="ECO:0000256" key="1">
    <source>
        <dbReference type="ARBA" id="ARBA00004651"/>
    </source>
</evidence>
<evidence type="ECO:0000256" key="6">
    <source>
        <dbReference type="ARBA" id="ARBA00023136"/>
    </source>
</evidence>
<dbReference type="Proteomes" id="UP000266426">
    <property type="component" value="Unassembled WGS sequence"/>
</dbReference>
<feature type="transmembrane region" description="Helical" evidence="7">
    <location>
        <begin position="377"/>
        <end position="400"/>
    </location>
</feature>
<feature type="transmembrane region" description="Helical" evidence="7">
    <location>
        <begin position="80"/>
        <end position="98"/>
    </location>
</feature>
<dbReference type="EMBL" id="QZJZ01000017">
    <property type="protein sequence ID" value="RJP61033.1"/>
    <property type="molecule type" value="Genomic_DNA"/>
</dbReference>
<dbReference type="InterPro" id="IPR036259">
    <property type="entry name" value="MFS_trans_sf"/>
</dbReference>
<evidence type="ECO:0000256" key="4">
    <source>
        <dbReference type="ARBA" id="ARBA00022692"/>
    </source>
</evidence>
<keyword evidence="2" id="KW-0813">Transport</keyword>
<dbReference type="Gene3D" id="1.20.1250.20">
    <property type="entry name" value="MFS general substrate transporter like domains"/>
    <property type="match status" value="1"/>
</dbReference>
<dbReference type="AlphaFoldDB" id="A0A3A4R8N1"/>
<evidence type="ECO:0000313" key="8">
    <source>
        <dbReference type="EMBL" id="RJP61033.1"/>
    </source>
</evidence>
<evidence type="ECO:0000313" key="9">
    <source>
        <dbReference type="Proteomes" id="UP000266426"/>
    </source>
</evidence>
<feature type="transmembrane region" description="Helical" evidence="7">
    <location>
        <begin position="343"/>
        <end position="365"/>
    </location>
</feature>
<feature type="transmembrane region" description="Helical" evidence="7">
    <location>
        <begin position="256"/>
        <end position="273"/>
    </location>
</feature>
<organism evidence="8 9">
    <name type="scientific">Candidatus Auribacter fodinae</name>
    <dbReference type="NCBI Taxonomy" id="2093366"/>
    <lineage>
        <taxon>Bacteria</taxon>
        <taxon>Pseudomonadati</taxon>
        <taxon>Candidatus Auribacterota</taxon>
        <taxon>Candidatus Auribacteria</taxon>
        <taxon>Candidatus Auribacterales</taxon>
        <taxon>Candidatus Auribacteraceae</taxon>
        <taxon>Candidatus Auribacter</taxon>
    </lineage>
</organism>
<protein>
    <submittedName>
        <fullName evidence="8">MFS transporter</fullName>
    </submittedName>
</protein>
<accession>A0A3A4R8N1</accession>
<proteinExistence type="predicted"/>
<feature type="transmembrane region" description="Helical" evidence="7">
    <location>
        <begin position="285"/>
        <end position="307"/>
    </location>
</feature>
<dbReference type="PANTHER" id="PTHR43266:SF2">
    <property type="entry name" value="MAJOR FACILITATOR SUPERFAMILY (MFS) PROFILE DOMAIN-CONTAINING PROTEIN"/>
    <property type="match status" value="1"/>
</dbReference>
<feature type="transmembrane region" description="Helical" evidence="7">
    <location>
        <begin position="104"/>
        <end position="126"/>
    </location>
</feature>
<feature type="transmembrane region" description="Helical" evidence="7">
    <location>
        <begin position="218"/>
        <end position="236"/>
    </location>
</feature>
<sequence>MKERLSASFYYHNATQFFGALNDNIFKLFIIFSLLSFYGQEYAGTVIPVANAIFVIPFLLFTPFAGILADKISKRTIIVWTKYLEIFVMAFGILAFWANRPFGMYIVLFMMSLQSAFFGPAKYGIIPEIVHNSLLSRANSLLVTFTFLAIIFGSAFSPLLSYMTGRNYSVAALFCVGIAIAGTLTSLRINKTPAPHHTSSLTIADITRTFKDIGSDKYLFFSVAATVFFYMLGAYIQLNLLDFGLNILSLSREQSSYLYLFAAFGIGFGSFAAGRLSGHVIEFGLIPISSLLLAVSTMLFVLTGSIYTVMPTIFIAGMSAGVFVVPLQSFIQYKSPHDELGKILAVSGFMNWVGILSASGIMALFNIAFRLNPAQGFLAMGSLTLILAIIILFVFPTFIIRSKAMIMYRMRYSIELKNETLLRQAEAPVLVTENPLSCKDSLLIVNIMQNTPFFYHEQHQRDKWLSKLRVDSPDAVHETLRQGNPVCVTQGNGLLKYPVKGHPVIAIRIERAGHRKIIVACEEYKDTPHAKGN</sequence>
<keyword evidence="6 7" id="KW-0472">Membrane</keyword>
<comment type="caution">
    <text evidence="8">The sequence shown here is derived from an EMBL/GenBank/DDBJ whole genome shotgun (WGS) entry which is preliminary data.</text>
</comment>
<keyword evidence="5 7" id="KW-1133">Transmembrane helix</keyword>
<evidence type="ECO:0000256" key="2">
    <source>
        <dbReference type="ARBA" id="ARBA00022448"/>
    </source>
</evidence>
<feature type="transmembrane region" description="Helical" evidence="7">
    <location>
        <begin position="138"/>
        <end position="156"/>
    </location>
</feature>
<keyword evidence="4 7" id="KW-0812">Transmembrane</keyword>
<gene>
    <name evidence="8" type="ORF">C4541_02885</name>
</gene>
<evidence type="ECO:0000256" key="5">
    <source>
        <dbReference type="ARBA" id="ARBA00022989"/>
    </source>
</evidence>
<dbReference type="CDD" id="cd06173">
    <property type="entry name" value="MFS_MefA_like"/>
    <property type="match status" value="1"/>
</dbReference>
<comment type="subcellular location">
    <subcellularLocation>
        <location evidence="1">Cell membrane</location>
        <topology evidence="1">Multi-pass membrane protein</topology>
    </subcellularLocation>
</comment>
<feature type="transmembrane region" description="Helical" evidence="7">
    <location>
        <begin position="45"/>
        <end position="68"/>
    </location>
</feature>
<reference evidence="8 9" key="1">
    <citation type="journal article" date="2017" name="ISME J.">
        <title>Energy and carbon metabolisms in a deep terrestrial subsurface fluid microbial community.</title>
        <authorList>
            <person name="Momper L."/>
            <person name="Jungbluth S.P."/>
            <person name="Lee M.D."/>
            <person name="Amend J.P."/>
        </authorList>
    </citation>
    <scope>NUCLEOTIDE SEQUENCE [LARGE SCALE GENOMIC DNA]</scope>
    <source>
        <strain evidence="8">SURF_26</strain>
    </source>
</reference>
<evidence type="ECO:0000256" key="7">
    <source>
        <dbReference type="SAM" id="Phobius"/>
    </source>
</evidence>
<keyword evidence="3" id="KW-1003">Cell membrane</keyword>
<dbReference type="GO" id="GO:0022857">
    <property type="term" value="F:transmembrane transporter activity"/>
    <property type="evidence" value="ECO:0007669"/>
    <property type="project" value="InterPro"/>
</dbReference>
<dbReference type="SUPFAM" id="SSF103473">
    <property type="entry name" value="MFS general substrate transporter"/>
    <property type="match status" value="1"/>
</dbReference>
<dbReference type="InterPro" id="IPR011701">
    <property type="entry name" value="MFS"/>
</dbReference>
<feature type="transmembrane region" description="Helical" evidence="7">
    <location>
        <begin position="313"/>
        <end position="331"/>
    </location>
</feature>
<feature type="transmembrane region" description="Helical" evidence="7">
    <location>
        <begin position="168"/>
        <end position="187"/>
    </location>
</feature>
<dbReference type="PANTHER" id="PTHR43266">
    <property type="entry name" value="MACROLIDE-EFFLUX PROTEIN"/>
    <property type="match status" value="1"/>
</dbReference>
<feature type="transmembrane region" description="Helical" evidence="7">
    <location>
        <begin position="21"/>
        <end position="39"/>
    </location>
</feature>
<evidence type="ECO:0000256" key="3">
    <source>
        <dbReference type="ARBA" id="ARBA00022475"/>
    </source>
</evidence>
<name>A0A3A4R8N1_9BACT</name>